<reference evidence="1 2" key="1">
    <citation type="submission" date="2023-02" db="EMBL/GenBank/DDBJ databases">
        <title>Entomopathogenic bacteria.</title>
        <authorList>
            <person name="Machado R.A."/>
        </authorList>
    </citation>
    <scope>NUCLEOTIDE SEQUENCE [LARGE SCALE GENOMIC DNA]</scope>
    <source>
        <strain evidence="1 2">XENO-10</strain>
    </source>
</reference>
<protein>
    <submittedName>
        <fullName evidence="1">Uncharacterized protein</fullName>
    </submittedName>
</protein>
<dbReference type="Proteomes" id="UP001217178">
    <property type="component" value="Unassembled WGS sequence"/>
</dbReference>
<name>A0ABT5LHY6_9GAMM</name>
<organism evidence="1 2">
    <name type="scientific">Xenorhabdus yunnanensis</name>
    <dbReference type="NCBI Taxonomy" id="3025878"/>
    <lineage>
        <taxon>Bacteria</taxon>
        <taxon>Pseudomonadati</taxon>
        <taxon>Pseudomonadota</taxon>
        <taxon>Gammaproteobacteria</taxon>
        <taxon>Enterobacterales</taxon>
        <taxon>Morganellaceae</taxon>
        <taxon>Xenorhabdus</taxon>
    </lineage>
</organism>
<evidence type="ECO:0000313" key="2">
    <source>
        <dbReference type="Proteomes" id="UP001217178"/>
    </source>
</evidence>
<gene>
    <name evidence="1" type="ORF">PSI23_15875</name>
</gene>
<dbReference type="RefSeq" id="WP_273555999.1">
    <property type="nucleotide sequence ID" value="NZ_JAQRFI010000044.1"/>
</dbReference>
<evidence type="ECO:0000313" key="1">
    <source>
        <dbReference type="EMBL" id="MDC9590723.1"/>
    </source>
</evidence>
<dbReference type="EMBL" id="JAQRFI010000044">
    <property type="protein sequence ID" value="MDC9590723.1"/>
    <property type="molecule type" value="Genomic_DNA"/>
</dbReference>
<keyword evidence="2" id="KW-1185">Reference proteome</keyword>
<accession>A0ABT5LHY6</accession>
<comment type="caution">
    <text evidence="1">The sequence shown here is derived from an EMBL/GenBank/DDBJ whole genome shotgun (WGS) entry which is preliminary data.</text>
</comment>
<sequence>MQHPETKQQACWSCHSTDLDHIDTIDEEEEIGPPDSGCFRAMLTMVFKCNSCGKLSYIVEYEDES</sequence>
<proteinExistence type="predicted"/>